<dbReference type="Proteomes" id="UP000499080">
    <property type="component" value="Unassembled WGS sequence"/>
</dbReference>
<reference evidence="1 2" key="1">
    <citation type="journal article" date="2019" name="Sci. Rep.">
        <title>Orb-weaving spider Araneus ventricosus genome elucidates the spidroin gene catalogue.</title>
        <authorList>
            <person name="Kono N."/>
            <person name="Nakamura H."/>
            <person name="Ohtoshi R."/>
            <person name="Moran D.A.P."/>
            <person name="Shinohara A."/>
            <person name="Yoshida Y."/>
            <person name="Fujiwara M."/>
            <person name="Mori M."/>
            <person name="Tomita M."/>
            <person name="Arakawa K."/>
        </authorList>
    </citation>
    <scope>NUCLEOTIDE SEQUENCE [LARGE SCALE GENOMIC DNA]</scope>
</reference>
<accession>A0A4Y2UHF3</accession>
<sequence length="104" mass="11435">MFLIMRTRPDLAYASIHVKRVFRYIASSKEKCIIYRSSYKPGVLKCFSDANFGCCIQTGRSTSGVVVLYAGGAISWLSQRQAMVATSTTETEIVASNKAGKDII</sequence>
<gene>
    <name evidence="1" type="ORF">AVEN_246088_1</name>
</gene>
<dbReference type="PANTHER" id="PTHR11439:SF467">
    <property type="entry name" value="INTEGRASE CATALYTIC DOMAIN-CONTAINING PROTEIN"/>
    <property type="match status" value="1"/>
</dbReference>
<keyword evidence="2" id="KW-1185">Reference proteome</keyword>
<evidence type="ECO:0000313" key="1">
    <source>
        <dbReference type="EMBL" id="GBO11554.1"/>
    </source>
</evidence>
<proteinExistence type="predicted"/>
<dbReference type="PANTHER" id="PTHR11439">
    <property type="entry name" value="GAG-POL-RELATED RETROTRANSPOSON"/>
    <property type="match status" value="1"/>
</dbReference>
<dbReference type="EMBL" id="BGPR01036364">
    <property type="protein sequence ID" value="GBO11554.1"/>
    <property type="molecule type" value="Genomic_DNA"/>
</dbReference>
<comment type="caution">
    <text evidence="1">The sequence shown here is derived from an EMBL/GenBank/DDBJ whole genome shotgun (WGS) entry which is preliminary data.</text>
</comment>
<dbReference type="AlphaFoldDB" id="A0A4Y2UHF3"/>
<dbReference type="OrthoDB" id="6429664at2759"/>
<protein>
    <recommendedName>
        <fullName evidence="3">Retrovirus-related Pol polyprotein from transposon TNT 1-94</fullName>
    </recommendedName>
</protein>
<name>A0A4Y2UHF3_ARAVE</name>
<dbReference type="CDD" id="cd09272">
    <property type="entry name" value="RNase_HI_RT_Ty1"/>
    <property type="match status" value="1"/>
</dbReference>
<evidence type="ECO:0000313" key="2">
    <source>
        <dbReference type="Proteomes" id="UP000499080"/>
    </source>
</evidence>
<evidence type="ECO:0008006" key="3">
    <source>
        <dbReference type="Google" id="ProtNLM"/>
    </source>
</evidence>
<organism evidence="1 2">
    <name type="scientific">Araneus ventricosus</name>
    <name type="common">Orbweaver spider</name>
    <name type="synonym">Epeira ventricosa</name>
    <dbReference type="NCBI Taxonomy" id="182803"/>
    <lineage>
        <taxon>Eukaryota</taxon>
        <taxon>Metazoa</taxon>
        <taxon>Ecdysozoa</taxon>
        <taxon>Arthropoda</taxon>
        <taxon>Chelicerata</taxon>
        <taxon>Arachnida</taxon>
        <taxon>Araneae</taxon>
        <taxon>Araneomorphae</taxon>
        <taxon>Entelegynae</taxon>
        <taxon>Araneoidea</taxon>
        <taxon>Araneidae</taxon>
        <taxon>Araneus</taxon>
    </lineage>
</organism>